<evidence type="ECO:0000256" key="2">
    <source>
        <dbReference type="SAM" id="SignalP"/>
    </source>
</evidence>
<evidence type="ECO:0000313" key="3">
    <source>
        <dbReference type="EMBL" id="PWT28487.1"/>
    </source>
</evidence>
<comment type="caution">
    <text evidence="3">The sequence shown here is derived from an EMBL/GenBank/DDBJ whole genome shotgun (WGS) entry which is preliminary data.</text>
</comment>
<name>A0A317G4M3_BUTFI</name>
<feature type="signal peptide" evidence="2">
    <location>
        <begin position="1"/>
        <end position="21"/>
    </location>
</feature>
<dbReference type="PROSITE" id="PS51257">
    <property type="entry name" value="PROKAR_LIPOPROTEIN"/>
    <property type="match status" value="1"/>
</dbReference>
<keyword evidence="4" id="KW-1185">Reference proteome</keyword>
<organism evidence="3 4">
    <name type="scientific">Butyrivibrio fibrisolvens</name>
    <dbReference type="NCBI Taxonomy" id="831"/>
    <lineage>
        <taxon>Bacteria</taxon>
        <taxon>Bacillati</taxon>
        <taxon>Bacillota</taxon>
        <taxon>Clostridia</taxon>
        <taxon>Lachnospirales</taxon>
        <taxon>Lachnospiraceae</taxon>
        <taxon>Butyrivibrio</taxon>
    </lineage>
</organism>
<feature type="compositionally biased region" description="Low complexity" evidence="1">
    <location>
        <begin position="64"/>
        <end position="86"/>
    </location>
</feature>
<sequence length="369" mass="39587">MRHYKEKIMAALLLTSVGVSACSVTDIKGGDPNVIGSQGTALDNNSSSNNETGATSGASESADNTAASNTEGNNTAGNNTEDNNTASGNAGNQTSDLYESFLNGSSKAKLNDKFFDGSILLIAPDDRSAGYAQSSNLDTVNGFTIDDLKTVISDNGYECTSKPAYAYVDFGKDGTNELVVRYEAGSSYTAYFVFSDASGSVELTYAADQGERWSLDLLDNGFISNYGSSGAGAHSGCTGALDSQGVYHNFQSEYEVYYGWGIYGDYSKEEDFNEVIDAWAKEKDSRQGESICYTAVAIGDAEYYCYSNYDETGAITDDDINELVTMCAAKNIDIIDYDQIEAKVLEYQKSIGMDNITYDGGGQIEFKNL</sequence>
<feature type="region of interest" description="Disordered" evidence="1">
    <location>
        <begin position="38"/>
        <end position="92"/>
    </location>
</feature>
<keyword evidence="2" id="KW-0732">Signal</keyword>
<protein>
    <submittedName>
        <fullName evidence="3">Uncharacterized protein</fullName>
    </submittedName>
</protein>
<dbReference type="RefSeq" id="WP_110073656.1">
    <property type="nucleotide sequence ID" value="NZ_CM009896.1"/>
</dbReference>
<dbReference type="EMBL" id="NXNG01000001">
    <property type="protein sequence ID" value="PWT28487.1"/>
    <property type="molecule type" value="Genomic_DNA"/>
</dbReference>
<reference evidence="3 4" key="1">
    <citation type="submission" date="2017-09" db="EMBL/GenBank/DDBJ databases">
        <title>High-quality draft genome sequence of Butyrivibrio fibrisolvens INBov1, isolated from cow rumen.</title>
        <authorList>
            <person name="Rodriguez Hernaez J."/>
            <person name="Rivarola M."/>
            <person name="Paniego N."/>
            <person name="Cravero S."/>
            <person name="Ceron Cucchi M."/>
            <person name="Martinez M.C."/>
        </authorList>
    </citation>
    <scope>NUCLEOTIDE SEQUENCE [LARGE SCALE GENOMIC DNA]</scope>
    <source>
        <strain evidence="3 4">INBov1</strain>
    </source>
</reference>
<accession>A0A317G4M3</accession>
<dbReference type="AlphaFoldDB" id="A0A317G4M3"/>
<feature type="compositionally biased region" description="Polar residues" evidence="1">
    <location>
        <begin position="38"/>
        <end position="63"/>
    </location>
</feature>
<feature type="chain" id="PRO_5016299682" evidence="2">
    <location>
        <begin position="22"/>
        <end position="369"/>
    </location>
</feature>
<evidence type="ECO:0000313" key="4">
    <source>
        <dbReference type="Proteomes" id="UP000245488"/>
    </source>
</evidence>
<proteinExistence type="predicted"/>
<dbReference type="Proteomes" id="UP000245488">
    <property type="component" value="Chromosome"/>
</dbReference>
<evidence type="ECO:0000256" key="1">
    <source>
        <dbReference type="SAM" id="MobiDB-lite"/>
    </source>
</evidence>
<gene>
    <name evidence="3" type="ORF">CPT75_15905</name>
</gene>